<keyword evidence="4 7" id="KW-0812">Transmembrane</keyword>
<feature type="transmembrane region" description="Helical" evidence="7">
    <location>
        <begin position="59"/>
        <end position="76"/>
    </location>
</feature>
<evidence type="ECO:0000256" key="2">
    <source>
        <dbReference type="ARBA" id="ARBA00006679"/>
    </source>
</evidence>
<keyword evidence="5 7" id="KW-1133">Transmembrane helix</keyword>
<evidence type="ECO:0000256" key="5">
    <source>
        <dbReference type="ARBA" id="ARBA00022989"/>
    </source>
</evidence>
<evidence type="ECO:0000256" key="7">
    <source>
        <dbReference type="SAM" id="Phobius"/>
    </source>
</evidence>
<dbReference type="RefSeq" id="WP_217653682.1">
    <property type="nucleotide sequence ID" value="NZ_FPKH01000005.1"/>
</dbReference>
<evidence type="ECO:0000313" key="8">
    <source>
        <dbReference type="EMBL" id="SFY07247.1"/>
    </source>
</evidence>
<dbReference type="Pfam" id="PF07681">
    <property type="entry name" value="DoxX"/>
    <property type="match status" value="1"/>
</dbReference>
<dbReference type="EMBL" id="FPKH01000005">
    <property type="protein sequence ID" value="SFY07247.1"/>
    <property type="molecule type" value="Genomic_DNA"/>
</dbReference>
<dbReference type="PANTHER" id="PTHR33452:SF1">
    <property type="entry name" value="INNER MEMBRANE PROTEIN YPHA-RELATED"/>
    <property type="match status" value="1"/>
</dbReference>
<name>A0AB38CDA7_9BURK</name>
<evidence type="ECO:0000256" key="6">
    <source>
        <dbReference type="ARBA" id="ARBA00023136"/>
    </source>
</evidence>
<organism evidence="8 9">
    <name type="scientific">Janthinobacterium lividum</name>
    <dbReference type="NCBI Taxonomy" id="29581"/>
    <lineage>
        <taxon>Bacteria</taxon>
        <taxon>Pseudomonadati</taxon>
        <taxon>Pseudomonadota</taxon>
        <taxon>Betaproteobacteria</taxon>
        <taxon>Burkholderiales</taxon>
        <taxon>Oxalobacteraceae</taxon>
        <taxon>Janthinobacterium</taxon>
    </lineage>
</organism>
<dbReference type="PANTHER" id="PTHR33452">
    <property type="entry name" value="OXIDOREDUCTASE CATD-RELATED"/>
    <property type="match status" value="1"/>
</dbReference>
<comment type="similarity">
    <text evidence="2">Belongs to the DoxX family.</text>
</comment>
<dbReference type="Proteomes" id="UP000182489">
    <property type="component" value="Unassembled WGS sequence"/>
</dbReference>
<evidence type="ECO:0000256" key="4">
    <source>
        <dbReference type="ARBA" id="ARBA00022692"/>
    </source>
</evidence>
<comment type="subcellular location">
    <subcellularLocation>
        <location evidence="1">Cell membrane</location>
        <topology evidence="1">Multi-pass membrane protein</topology>
    </subcellularLocation>
</comment>
<accession>A0AB38CDA7</accession>
<feature type="transmembrane region" description="Helical" evidence="7">
    <location>
        <begin position="112"/>
        <end position="131"/>
    </location>
</feature>
<evidence type="ECO:0000256" key="1">
    <source>
        <dbReference type="ARBA" id="ARBA00004651"/>
    </source>
</evidence>
<dbReference type="AlphaFoldDB" id="A0AB38CDA7"/>
<dbReference type="InterPro" id="IPR051907">
    <property type="entry name" value="DoxX-like_oxidoreductase"/>
</dbReference>
<sequence length="139" mass="15064">MKKNWMAALAGPFLPDAGMLFARLTGALLVLHVHGLPKLLHFSDELAHIDDPLHLGRAVTLYCALFAEIVCPLLVAAGLLTRLACLPLLFLLGVSMLLVHPDWSIADGQFGWLLIIVFGTIAISGAGRYSLDARLRLRA</sequence>
<evidence type="ECO:0000256" key="3">
    <source>
        <dbReference type="ARBA" id="ARBA00022475"/>
    </source>
</evidence>
<comment type="caution">
    <text evidence="8">The sequence shown here is derived from an EMBL/GenBank/DDBJ whole genome shotgun (WGS) entry which is preliminary data.</text>
</comment>
<dbReference type="InterPro" id="IPR032808">
    <property type="entry name" value="DoxX"/>
</dbReference>
<evidence type="ECO:0000313" key="9">
    <source>
        <dbReference type="Proteomes" id="UP000182489"/>
    </source>
</evidence>
<gene>
    <name evidence="8" type="ORF">SAMN03097694_4464</name>
</gene>
<dbReference type="GO" id="GO:0005886">
    <property type="term" value="C:plasma membrane"/>
    <property type="evidence" value="ECO:0007669"/>
    <property type="project" value="UniProtKB-SubCell"/>
</dbReference>
<keyword evidence="6 7" id="KW-0472">Membrane</keyword>
<proteinExistence type="inferred from homology"/>
<feature type="transmembrane region" description="Helical" evidence="7">
    <location>
        <begin position="83"/>
        <end position="100"/>
    </location>
</feature>
<reference evidence="8 9" key="1">
    <citation type="submission" date="2016-11" db="EMBL/GenBank/DDBJ databases">
        <authorList>
            <person name="Varghese N."/>
            <person name="Submissions S."/>
        </authorList>
    </citation>
    <scope>NUCLEOTIDE SEQUENCE [LARGE SCALE GENOMIC DNA]</scope>
    <source>
        <strain evidence="8 9">NFR18</strain>
    </source>
</reference>
<protein>
    <submittedName>
        <fullName evidence="8">Oxidoreductase</fullName>
    </submittedName>
</protein>
<keyword evidence="3" id="KW-1003">Cell membrane</keyword>